<proteinExistence type="predicted"/>
<protein>
    <submittedName>
        <fullName evidence="1">Uncharacterized protein</fullName>
    </submittedName>
</protein>
<accession>A0A835BEN3</accession>
<dbReference type="EMBL" id="JACEFO010002015">
    <property type="protein sequence ID" value="KAF8689508.1"/>
    <property type="molecule type" value="Genomic_DNA"/>
</dbReference>
<name>A0A835BEN3_9POAL</name>
<organism evidence="1 2">
    <name type="scientific">Digitaria exilis</name>
    <dbReference type="NCBI Taxonomy" id="1010633"/>
    <lineage>
        <taxon>Eukaryota</taxon>
        <taxon>Viridiplantae</taxon>
        <taxon>Streptophyta</taxon>
        <taxon>Embryophyta</taxon>
        <taxon>Tracheophyta</taxon>
        <taxon>Spermatophyta</taxon>
        <taxon>Magnoliopsida</taxon>
        <taxon>Liliopsida</taxon>
        <taxon>Poales</taxon>
        <taxon>Poaceae</taxon>
        <taxon>PACMAD clade</taxon>
        <taxon>Panicoideae</taxon>
        <taxon>Panicodae</taxon>
        <taxon>Paniceae</taxon>
        <taxon>Anthephorinae</taxon>
        <taxon>Digitaria</taxon>
    </lineage>
</organism>
<evidence type="ECO:0000313" key="1">
    <source>
        <dbReference type="EMBL" id="KAF8689508.1"/>
    </source>
</evidence>
<keyword evidence="2" id="KW-1185">Reference proteome</keyword>
<comment type="caution">
    <text evidence="1">The sequence shown here is derived from an EMBL/GenBank/DDBJ whole genome shotgun (WGS) entry which is preliminary data.</text>
</comment>
<evidence type="ECO:0000313" key="2">
    <source>
        <dbReference type="Proteomes" id="UP000636709"/>
    </source>
</evidence>
<sequence length="27" mass="3336">MKESREPISYDLVEWHKICFDMNEMCT</sequence>
<reference evidence="1" key="1">
    <citation type="submission" date="2020-07" db="EMBL/GenBank/DDBJ databases">
        <title>Genome sequence and genetic diversity analysis of an under-domesticated orphan crop, white fonio (Digitaria exilis).</title>
        <authorList>
            <person name="Bennetzen J.L."/>
            <person name="Chen S."/>
            <person name="Ma X."/>
            <person name="Wang X."/>
            <person name="Yssel A.E.J."/>
            <person name="Chaluvadi S.R."/>
            <person name="Johnson M."/>
            <person name="Gangashetty P."/>
            <person name="Hamidou F."/>
            <person name="Sanogo M.D."/>
            <person name="Zwaenepoel A."/>
            <person name="Wallace J."/>
            <person name="Van De Peer Y."/>
            <person name="Van Deynze A."/>
        </authorList>
    </citation>
    <scope>NUCLEOTIDE SEQUENCE</scope>
    <source>
        <tissue evidence="1">Leaves</tissue>
    </source>
</reference>
<gene>
    <name evidence="1" type="ORF">HU200_041835</name>
</gene>
<dbReference type="AlphaFoldDB" id="A0A835BEN3"/>
<dbReference type="Proteomes" id="UP000636709">
    <property type="component" value="Unassembled WGS sequence"/>
</dbReference>